<comment type="caution">
    <text evidence="6">The sequence shown here is derived from an EMBL/GenBank/DDBJ whole genome shotgun (WGS) entry which is preliminary data.</text>
</comment>
<name>A0A541BPF0_9NOCA</name>
<dbReference type="RefSeq" id="WP_142096036.1">
    <property type="nucleotide sequence ID" value="NZ_VIGH01000002.1"/>
</dbReference>
<dbReference type="PANTHER" id="PTHR30055">
    <property type="entry name" value="HTH-TYPE TRANSCRIPTIONAL REGULATOR RUTR"/>
    <property type="match status" value="1"/>
</dbReference>
<dbReference type="PROSITE" id="PS50977">
    <property type="entry name" value="HTH_TETR_2"/>
    <property type="match status" value="1"/>
</dbReference>
<keyword evidence="2 4" id="KW-0238">DNA-binding</keyword>
<dbReference type="Gene3D" id="1.10.357.10">
    <property type="entry name" value="Tetracycline Repressor, domain 2"/>
    <property type="match status" value="1"/>
</dbReference>
<dbReference type="AlphaFoldDB" id="A0A541BPF0"/>
<evidence type="ECO:0000313" key="7">
    <source>
        <dbReference type="Proteomes" id="UP000316256"/>
    </source>
</evidence>
<evidence type="ECO:0000259" key="5">
    <source>
        <dbReference type="PROSITE" id="PS50977"/>
    </source>
</evidence>
<evidence type="ECO:0000256" key="1">
    <source>
        <dbReference type="ARBA" id="ARBA00023015"/>
    </source>
</evidence>
<organism evidence="6 7">
    <name type="scientific">Rhodococcus spelaei</name>
    <dbReference type="NCBI Taxonomy" id="2546320"/>
    <lineage>
        <taxon>Bacteria</taxon>
        <taxon>Bacillati</taxon>
        <taxon>Actinomycetota</taxon>
        <taxon>Actinomycetes</taxon>
        <taxon>Mycobacteriales</taxon>
        <taxon>Nocardiaceae</taxon>
        <taxon>Rhodococcus</taxon>
    </lineage>
</organism>
<evidence type="ECO:0000256" key="2">
    <source>
        <dbReference type="ARBA" id="ARBA00023125"/>
    </source>
</evidence>
<evidence type="ECO:0000256" key="4">
    <source>
        <dbReference type="PROSITE-ProRule" id="PRU00335"/>
    </source>
</evidence>
<accession>A0A541BPF0</accession>
<dbReference type="InterPro" id="IPR041347">
    <property type="entry name" value="MftR_C"/>
</dbReference>
<dbReference type="PROSITE" id="PS01081">
    <property type="entry name" value="HTH_TETR_1"/>
    <property type="match status" value="1"/>
</dbReference>
<evidence type="ECO:0000313" key="6">
    <source>
        <dbReference type="EMBL" id="TQF74128.1"/>
    </source>
</evidence>
<dbReference type="InterPro" id="IPR001647">
    <property type="entry name" value="HTH_TetR"/>
</dbReference>
<dbReference type="GO" id="GO:0003700">
    <property type="term" value="F:DNA-binding transcription factor activity"/>
    <property type="evidence" value="ECO:0007669"/>
    <property type="project" value="TreeGrafter"/>
</dbReference>
<protein>
    <submittedName>
        <fullName evidence="6">TetR family transcriptional regulator</fullName>
    </submittedName>
</protein>
<dbReference type="Pfam" id="PF17754">
    <property type="entry name" value="TetR_C_14"/>
    <property type="match status" value="1"/>
</dbReference>
<dbReference type="SUPFAM" id="SSF46689">
    <property type="entry name" value="Homeodomain-like"/>
    <property type="match status" value="1"/>
</dbReference>
<dbReference type="GO" id="GO:0000976">
    <property type="term" value="F:transcription cis-regulatory region binding"/>
    <property type="evidence" value="ECO:0007669"/>
    <property type="project" value="TreeGrafter"/>
</dbReference>
<feature type="DNA-binding region" description="H-T-H motif" evidence="4">
    <location>
        <begin position="36"/>
        <end position="55"/>
    </location>
</feature>
<dbReference type="Pfam" id="PF00440">
    <property type="entry name" value="TetR_N"/>
    <property type="match status" value="1"/>
</dbReference>
<dbReference type="Gene3D" id="1.10.10.60">
    <property type="entry name" value="Homeodomain-like"/>
    <property type="match status" value="1"/>
</dbReference>
<dbReference type="InterPro" id="IPR023772">
    <property type="entry name" value="DNA-bd_HTH_TetR-type_CS"/>
</dbReference>
<evidence type="ECO:0000256" key="3">
    <source>
        <dbReference type="ARBA" id="ARBA00023163"/>
    </source>
</evidence>
<gene>
    <name evidence="6" type="ORF">FK531_05625</name>
</gene>
<dbReference type="EMBL" id="VIGH01000002">
    <property type="protein sequence ID" value="TQF74128.1"/>
    <property type="molecule type" value="Genomic_DNA"/>
</dbReference>
<keyword evidence="7" id="KW-1185">Reference proteome</keyword>
<keyword evidence="1" id="KW-0805">Transcription regulation</keyword>
<sequence>MTTQLPLRDRKKAATRRALSDAAVRLAKTLGVDAVTADAIAAEAGVSTRTFHNYFPSKEEAILYRFETDVGEWVAQLSARPADEAIWDSLERLVVGIVTDPARDVAETFAVMALIEDSPALMARKLEVHGRVSRILGEAIADRTGTDVDNDLYPNLLQMASGAACKAAIDLWMQGNTGYDTPAPLVTEAFAQLRAGLPPPARPTVTASRPAQS</sequence>
<proteinExistence type="predicted"/>
<dbReference type="Proteomes" id="UP000316256">
    <property type="component" value="Unassembled WGS sequence"/>
</dbReference>
<reference evidence="6 7" key="1">
    <citation type="submission" date="2019-06" db="EMBL/GenBank/DDBJ databases">
        <title>Rhodococcus spaelei sp. nov., isolated from a cave.</title>
        <authorList>
            <person name="Lee S.D."/>
        </authorList>
    </citation>
    <scope>NUCLEOTIDE SEQUENCE [LARGE SCALE GENOMIC DNA]</scope>
    <source>
        <strain evidence="6 7">C9-5</strain>
    </source>
</reference>
<dbReference type="PANTHER" id="PTHR30055:SF238">
    <property type="entry name" value="MYCOFACTOCIN BIOSYNTHESIS TRANSCRIPTIONAL REGULATOR MFTR-RELATED"/>
    <property type="match status" value="1"/>
</dbReference>
<dbReference type="OrthoDB" id="8688418at2"/>
<dbReference type="InterPro" id="IPR009057">
    <property type="entry name" value="Homeodomain-like_sf"/>
</dbReference>
<dbReference type="InterPro" id="IPR050109">
    <property type="entry name" value="HTH-type_TetR-like_transc_reg"/>
</dbReference>
<keyword evidence="3" id="KW-0804">Transcription</keyword>
<feature type="domain" description="HTH tetR-type" evidence="5">
    <location>
        <begin position="13"/>
        <end position="73"/>
    </location>
</feature>